<proteinExistence type="predicted"/>
<gene>
    <name evidence="3" type="ORF">TRL7639_00268</name>
</gene>
<evidence type="ECO:0000313" key="4">
    <source>
        <dbReference type="Proteomes" id="UP000193077"/>
    </source>
</evidence>
<keyword evidence="1" id="KW-0378">Hydrolase</keyword>
<dbReference type="InterPro" id="IPR016130">
    <property type="entry name" value="Tyr_Pase_AS"/>
</dbReference>
<dbReference type="Gene3D" id="3.90.190.10">
    <property type="entry name" value="Protein tyrosine phosphatase superfamily"/>
    <property type="match status" value="1"/>
</dbReference>
<protein>
    <submittedName>
        <fullName evidence="3">Dual specificity phosphatase, catalytic domain</fullName>
    </submittedName>
</protein>
<feature type="domain" description="Tyrosine specific protein phosphatases" evidence="2">
    <location>
        <begin position="84"/>
        <end position="155"/>
    </location>
</feature>
<dbReference type="InterPro" id="IPR000387">
    <property type="entry name" value="Tyr_Pase_dom"/>
</dbReference>
<dbReference type="PANTHER" id="PTHR23339">
    <property type="entry name" value="TYROSINE SPECIFIC PROTEIN PHOSPHATASE AND DUAL SPECIFICITY PROTEIN PHOSPHATASE"/>
    <property type="match status" value="1"/>
</dbReference>
<sequence length="167" mass="18122">MSEMVIYALQVGGGTLAISPLPGRYGDYETDLDLIASWAPGLVLSMTTEVEMLQHGASMFGADIQGRACRWVHLPIEDFGVPGEVFLEQWSDVSASARQALSGGGRVLVHCKGGCGRSGMIALRLMVECGENPREAQKRLRAVRPCAVETDEQMQWASTGRILRVLD</sequence>
<dbReference type="InterPro" id="IPR050561">
    <property type="entry name" value="PTP"/>
</dbReference>
<dbReference type="OrthoDB" id="9806482at2"/>
<dbReference type="AlphaFoldDB" id="A0A1Y5RIS4"/>
<evidence type="ECO:0000259" key="2">
    <source>
        <dbReference type="PROSITE" id="PS50056"/>
    </source>
</evidence>
<dbReference type="InterPro" id="IPR029021">
    <property type="entry name" value="Prot-tyrosine_phosphatase-like"/>
</dbReference>
<dbReference type="SUPFAM" id="SSF52799">
    <property type="entry name" value="(Phosphotyrosine protein) phosphatases II"/>
    <property type="match status" value="1"/>
</dbReference>
<accession>A0A1Y5RIS4</accession>
<dbReference type="FunFam" id="3.90.190.10:FF:000157">
    <property type="entry name" value="Protein-tyrosine phosphatase"/>
    <property type="match status" value="1"/>
</dbReference>
<reference evidence="3 4" key="1">
    <citation type="submission" date="2017-03" db="EMBL/GenBank/DDBJ databases">
        <authorList>
            <person name="Afonso C.L."/>
            <person name="Miller P.J."/>
            <person name="Scott M.A."/>
            <person name="Spackman E."/>
            <person name="Goraichik I."/>
            <person name="Dimitrov K.M."/>
            <person name="Suarez D.L."/>
            <person name="Swayne D.E."/>
        </authorList>
    </citation>
    <scope>NUCLEOTIDE SEQUENCE [LARGE SCALE GENOMIC DNA]</scope>
    <source>
        <strain evidence="3 4">CECT 7639</strain>
    </source>
</reference>
<evidence type="ECO:0000313" key="3">
    <source>
        <dbReference type="EMBL" id="SLN15686.1"/>
    </source>
</evidence>
<keyword evidence="4" id="KW-1185">Reference proteome</keyword>
<dbReference type="GO" id="GO:0016791">
    <property type="term" value="F:phosphatase activity"/>
    <property type="evidence" value="ECO:0007669"/>
    <property type="project" value="UniProtKB-ARBA"/>
</dbReference>
<dbReference type="RefSeq" id="WP_085794011.1">
    <property type="nucleotide sequence ID" value="NZ_FWFO01000001.1"/>
</dbReference>
<name>A0A1Y5RIS4_9RHOB</name>
<dbReference type="EMBL" id="FWFO01000001">
    <property type="protein sequence ID" value="SLN15686.1"/>
    <property type="molecule type" value="Genomic_DNA"/>
</dbReference>
<dbReference type="PROSITE" id="PS50056">
    <property type="entry name" value="TYR_PHOSPHATASE_2"/>
    <property type="match status" value="1"/>
</dbReference>
<dbReference type="Pfam" id="PF22784">
    <property type="entry name" value="PTP-SAK"/>
    <property type="match status" value="1"/>
</dbReference>
<dbReference type="InterPro" id="IPR057023">
    <property type="entry name" value="PTP-SAK"/>
</dbReference>
<evidence type="ECO:0000256" key="1">
    <source>
        <dbReference type="ARBA" id="ARBA00022801"/>
    </source>
</evidence>
<organism evidence="3 4">
    <name type="scientific">Falsiruegeria litorea R37</name>
    <dbReference type="NCBI Taxonomy" id="1200284"/>
    <lineage>
        <taxon>Bacteria</taxon>
        <taxon>Pseudomonadati</taxon>
        <taxon>Pseudomonadota</taxon>
        <taxon>Alphaproteobacteria</taxon>
        <taxon>Rhodobacterales</taxon>
        <taxon>Roseobacteraceae</taxon>
        <taxon>Falsiruegeria</taxon>
    </lineage>
</organism>
<dbReference type="PROSITE" id="PS00383">
    <property type="entry name" value="TYR_PHOSPHATASE_1"/>
    <property type="match status" value="1"/>
</dbReference>
<dbReference type="Proteomes" id="UP000193077">
    <property type="component" value="Unassembled WGS sequence"/>
</dbReference>